<name>A0AAN9T0E8_PSOTE</name>
<keyword evidence="1" id="KW-0812">Transmembrane</keyword>
<protein>
    <submittedName>
        <fullName evidence="2">Uncharacterized protein</fullName>
    </submittedName>
</protein>
<evidence type="ECO:0000313" key="2">
    <source>
        <dbReference type="EMBL" id="KAK7412002.1"/>
    </source>
</evidence>
<sequence length="136" mass="15794">MKLISGCIWYPLILTIARPVYTYISPSMYVCMKSLDMDSITTNKWLSIILVFSFHFVLGFSDNSPAFIDATKTEHGIGRSTSTIVVIVLFVLVLFSLLSFILFKLWRKKKREEQYARLLKLFEEDDELELELGLRD</sequence>
<gene>
    <name evidence="2" type="ORF">VNO78_03447</name>
</gene>
<accession>A0AAN9T0E8</accession>
<reference evidence="2 3" key="1">
    <citation type="submission" date="2024-01" db="EMBL/GenBank/DDBJ databases">
        <title>The genomes of 5 underutilized Papilionoideae crops provide insights into root nodulation and disease resistanc.</title>
        <authorList>
            <person name="Jiang F."/>
        </authorList>
    </citation>
    <scope>NUCLEOTIDE SEQUENCE [LARGE SCALE GENOMIC DNA]</scope>
    <source>
        <strain evidence="2">DUOXIRENSHENG_FW03</strain>
        <tissue evidence="2">Leaves</tissue>
    </source>
</reference>
<keyword evidence="3" id="KW-1185">Reference proteome</keyword>
<evidence type="ECO:0000256" key="1">
    <source>
        <dbReference type="SAM" id="Phobius"/>
    </source>
</evidence>
<feature type="transmembrane region" description="Helical" evidence="1">
    <location>
        <begin position="45"/>
        <end position="61"/>
    </location>
</feature>
<feature type="transmembrane region" description="Helical" evidence="1">
    <location>
        <begin position="81"/>
        <end position="103"/>
    </location>
</feature>
<dbReference type="AlphaFoldDB" id="A0AAN9T0E8"/>
<dbReference type="PANTHER" id="PTHR33780:SF10">
    <property type="entry name" value="TRANSMEMBRANE PROTEIN"/>
    <property type="match status" value="1"/>
</dbReference>
<organism evidence="2 3">
    <name type="scientific">Psophocarpus tetragonolobus</name>
    <name type="common">Winged bean</name>
    <name type="synonym">Dolichos tetragonolobus</name>
    <dbReference type="NCBI Taxonomy" id="3891"/>
    <lineage>
        <taxon>Eukaryota</taxon>
        <taxon>Viridiplantae</taxon>
        <taxon>Streptophyta</taxon>
        <taxon>Embryophyta</taxon>
        <taxon>Tracheophyta</taxon>
        <taxon>Spermatophyta</taxon>
        <taxon>Magnoliopsida</taxon>
        <taxon>eudicotyledons</taxon>
        <taxon>Gunneridae</taxon>
        <taxon>Pentapetalae</taxon>
        <taxon>rosids</taxon>
        <taxon>fabids</taxon>
        <taxon>Fabales</taxon>
        <taxon>Fabaceae</taxon>
        <taxon>Papilionoideae</taxon>
        <taxon>50 kb inversion clade</taxon>
        <taxon>NPAAA clade</taxon>
        <taxon>indigoferoid/millettioid clade</taxon>
        <taxon>Phaseoleae</taxon>
        <taxon>Psophocarpus</taxon>
    </lineage>
</organism>
<comment type="caution">
    <text evidence="2">The sequence shown here is derived from an EMBL/GenBank/DDBJ whole genome shotgun (WGS) entry which is preliminary data.</text>
</comment>
<keyword evidence="1" id="KW-0472">Membrane</keyword>
<dbReference type="PANTHER" id="PTHR33780">
    <property type="entry name" value="EXPRESSED PROTEIN"/>
    <property type="match status" value="1"/>
</dbReference>
<keyword evidence="1" id="KW-1133">Transmembrane helix</keyword>
<evidence type="ECO:0000313" key="3">
    <source>
        <dbReference type="Proteomes" id="UP001386955"/>
    </source>
</evidence>
<proteinExistence type="predicted"/>
<dbReference type="Proteomes" id="UP001386955">
    <property type="component" value="Unassembled WGS sequence"/>
</dbReference>
<dbReference type="EMBL" id="JAYMYS010000001">
    <property type="protein sequence ID" value="KAK7412002.1"/>
    <property type="molecule type" value="Genomic_DNA"/>
</dbReference>